<name>A0A3D0KFL5_9GAMM</name>
<evidence type="ECO:0000313" key="1">
    <source>
        <dbReference type="EMBL" id="HCA02090.1"/>
    </source>
</evidence>
<dbReference type="AlphaFoldDB" id="A0A3D0KFL5"/>
<gene>
    <name evidence="1" type="ORF">DEO68_07900</name>
</gene>
<reference evidence="1" key="1">
    <citation type="journal article" date="2018" name="Nat. Biotechnol.">
        <title>A standardized bacterial taxonomy based on genome phylogeny substantially revises the tree of life.</title>
        <authorList>
            <person name="Parks D.H."/>
            <person name="Chuvochina M."/>
            <person name="Waite D.W."/>
            <person name="Rinke C."/>
            <person name="Skarshewski A."/>
            <person name="Chaumeil P.A."/>
            <person name="Hugenholtz P."/>
        </authorList>
    </citation>
    <scope>NUCLEOTIDE SEQUENCE [LARGE SCALE GENOMIC DNA]</scope>
    <source>
        <strain evidence="1">UBA11284</strain>
    </source>
</reference>
<protein>
    <submittedName>
        <fullName evidence="1">Uncharacterized protein</fullName>
    </submittedName>
</protein>
<sequence length="169" mass="19045">MTSSHETPRASYGLSLQGYSLEHIAERLHTSDDRISQMIAKYQRQLPAATAKPWWHGLSSSTRILLEELGLHSHDDVEQAYQEGAFTQGHPNLLRGLSERTLRQITSWLDQPNANAVITKTAECPLTLTLNAECAHHLEWLSRAAHITPTVLVEKLINEGVRRRYGSQD</sequence>
<proteinExistence type="predicted"/>
<accession>A0A3D0KFL5</accession>
<organism evidence="1">
    <name type="scientific">Halomonas campaniensis</name>
    <dbReference type="NCBI Taxonomy" id="213554"/>
    <lineage>
        <taxon>Bacteria</taxon>
        <taxon>Pseudomonadati</taxon>
        <taxon>Pseudomonadota</taxon>
        <taxon>Gammaproteobacteria</taxon>
        <taxon>Oceanospirillales</taxon>
        <taxon>Halomonadaceae</taxon>
        <taxon>Halomonas</taxon>
    </lineage>
</organism>
<comment type="caution">
    <text evidence="1">The sequence shown here is derived from an EMBL/GenBank/DDBJ whole genome shotgun (WGS) entry which is preliminary data.</text>
</comment>
<dbReference type="EMBL" id="DOTR01000039">
    <property type="protein sequence ID" value="HCA02090.1"/>
    <property type="molecule type" value="Genomic_DNA"/>
</dbReference>